<dbReference type="GO" id="GO:0000402">
    <property type="term" value="F:crossed form four-way junction DNA binding"/>
    <property type="evidence" value="ECO:0007669"/>
    <property type="project" value="TreeGrafter"/>
</dbReference>
<dbReference type="Pfam" id="PF09159">
    <property type="entry name" value="Ydc2-catalyt"/>
    <property type="match status" value="1"/>
</dbReference>
<dbReference type="AlphaFoldDB" id="A0AAD6NG82"/>
<keyword evidence="3" id="KW-1185">Reference proteome</keyword>
<evidence type="ECO:0000259" key="1">
    <source>
        <dbReference type="Pfam" id="PF09159"/>
    </source>
</evidence>
<dbReference type="InterPro" id="IPR039197">
    <property type="entry name" value="Mrs1/Cce1"/>
</dbReference>
<gene>
    <name evidence="2" type="ORF">Dda_6471</name>
</gene>
<dbReference type="PANTHER" id="PTHR28072:SF1">
    <property type="entry name" value="CRUCIFORM CUTTING ENDONUCLEASE 1, MITOCHONDRIAL-RELATED"/>
    <property type="match status" value="1"/>
</dbReference>
<dbReference type="EMBL" id="JAQGDS010000008">
    <property type="protein sequence ID" value="KAJ6258431.1"/>
    <property type="molecule type" value="Genomic_DNA"/>
</dbReference>
<dbReference type="PANTHER" id="PTHR28072">
    <property type="entry name" value="CRUCIFORM CUTTING ENDONUCLEASE 1, MITOCHONDRIAL-RELATED"/>
    <property type="match status" value="1"/>
</dbReference>
<dbReference type="GO" id="GO:0005739">
    <property type="term" value="C:mitochondrion"/>
    <property type="evidence" value="ECO:0007669"/>
    <property type="project" value="TreeGrafter"/>
</dbReference>
<dbReference type="Proteomes" id="UP001221413">
    <property type="component" value="Unassembled WGS sequence"/>
</dbReference>
<dbReference type="Gene3D" id="3.30.420.10">
    <property type="entry name" value="Ribonuclease H-like superfamily/Ribonuclease H"/>
    <property type="match status" value="1"/>
</dbReference>
<accession>A0AAD6NG82</accession>
<reference evidence="2" key="1">
    <citation type="submission" date="2023-01" db="EMBL/GenBank/DDBJ databases">
        <title>The chitinases involved in constricting ring structure development in the nematode-trapping fungus Drechslerella dactyloides.</title>
        <authorList>
            <person name="Wang R."/>
            <person name="Zhang L."/>
            <person name="Tang P."/>
            <person name="Li S."/>
            <person name="Liang L."/>
        </authorList>
    </citation>
    <scope>NUCLEOTIDE SEQUENCE</scope>
    <source>
        <strain evidence="2">YMF1.00031</strain>
    </source>
</reference>
<feature type="domain" description="Mitochondrial resolvase Ydc2 catalytic" evidence="1">
    <location>
        <begin position="67"/>
        <end position="303"/>
    </location>
</feature>
<dbReference type="GO" id="GO:0000403">
    <property type="term" value="F:Y-form DNA binding"/>
    <property type="evidence" value="ECO:0007669"/>
    <property type="project" value="TreeGrafter"/>
</dbReference>
<comment type="caution">
    <text evidence="2">The sequence shown here is derived from an EMBL/GenBank/DDBJ whole genome shotgun (WGS) entry which is preliminary data.</text>
</comment>
<dbReference type="InterPro" id="IPR012337">
    <property type="entry name" value="RNaseH-like_sf"/>
</dbReference>
<dbReference type="CDD" id="cd16963">
    <property type="entry name" value="CCE1"/>
    <property type="match status" value="1"/>
</dbReference>
<dbReference type="GO" id="GO:0070336">
    <property type="term" value="F:flap-structured DNA binding"/>
    <property type="evidence" value="ECO:0007669"/>
    <property type="project" value="TreeGrafter"/>
</dbReference>
<name>A0AAD6NG82_DREDA</name>
<sequence length="314" mass="35233">MQQRLLSMRNSELKEILLKCGWPVSGTKAAMAEQIQARVPQSRLTVFQRASSGALAPAKMQPTEHRILSLDMGIKNLALSLLKVPPNDLPSGEALLPEILAWQRFSLFNFSPNSTMESKEHHSPRAVEGEKFDFSAVSLSPLATGLARHLVTAYKPTIIAIEKQRYRTMGSAAVQEWTIRVNKLEAMLHAALRVLQEEGIWERGLICSICPQRTTAFWLNRYGLLQGVRTGSATKPLKVKLVRMWLADGNAVKYDRKNDMITETTSMFIKTSARPKHTVEKLDDLADCLLQGLGIIRWEQNRLETMERLQGGNG</sequence>
<evidence type="ECO:0000313" key="3">
    <source>
        <dbReference type="Proteomes" id="UP001221413"/>
    </source>
</evidence>
<organism evidence="2 3">
    <name type="scientific">Drechslerella dactyloides</name>
    <name type="common">Nematode-trapping fungus</name>
    <name type="synonym">Arthrobotrys dactyloides</name>
    <dbReference type="NCBI Taxonomy" id="74499"/>
    <lineage>
        <taxon>Eukaryota</taxon>
        <taxon>Fungi</taxon>
        <taxon>Dikarya</taxon>
        <taxon>Ascomycota</taxon>
        <taxon>Pezizomycotina</taxon>
        <taxon>Orbiliomycetes</taxon>
        <taxon>Orbiliales</taxon>
        <taxon>Orbiliaceae</taxon>
        <taxon>Drechslerella</taxon>
    </lineage>
</organism>
<protein>
    <recommendedName>
        <fullName evidence="1">Mitochondrial resolvase Ydc2 catalytic domain-containing protein</fullName>
    </recommendedName>
</protein>
<dbReference type="InterPro" id="IPR015242">
    <property type="entry name" value="Ydc2_cat"/>
</dbReference>
<dbReference type="GO" id="GO:0004520">
    <property type="term" value="F:DNA endonuclease activity"/>
    <property type="evidence" value="ECO:0007669"/>
    <property type="project" value="TreeGrafter"/>
</dbReference>
<evidence type="ECO:0000313" key="2">
    <source>
        <dbReference type="EMBL" id="KAJ6258431.1"/>
    </source>
</evidence>
<proteinExistence type="predicted"/>
<dbReference type="SUPFAM" id="SSF53098">
    <property type="entry name" value="Ribonuclease H-like"/>
    <property type="match status" value="1"/>
</dbReference>
<dbReference type="InterPro" id="IPR036397">
    <property type="entry name" value="RNaseH_sf"/>
</dbReference>